<feature type="domain" description="HTH tetR-type" evidence="5">
    <location>
        <begin position="46"/>
        <end position="106"/>
    </location>
</feature>
<dbReference type="AlphaFoldDB" id="A0A4R1BYV6"/>
<evidence type="ECO:0000259" key="5">
    <source>
        <dbReference type="PROSITE" id="PS50977"/>
    </source>
</evidence>
<evidence type="ECO:0000256" key="2">
    <source>
        <dbReference type="ARBA" id="ARBA00023125"/>
    </source>
</evidence>
<dbReference type="Pfam" id="PF00440">
    <property type="entry name" value="TetR_N"/>
    <property type="match status" value="1"/>
</dbReference>
<dbReference type="InterPro" id="IPR025996">
    <property type="entry name" value="MT1864/Rv1816-like_C"/>
</dbReference>
<keyword evidence="3" id="KW-0804">Transcription</keyword>
<evidence type="ECO:0000256" key="1">
    <source>
        <dbReference type="ARBA" id="ARBA00023015"/>
    </source>
</evidence>
<proteinExistence type="predicted"/>
<dbReference type="GO" id="GO:0003700">
    <property type="term" value="F:DNA-binding transcription factor activity"/>
    <property type="evidence" value="ECO:0007669"/>
    <property type="project" value="TreeGrafter"/>
</dbReference>
<gene>
    <name evidence="6" type="ORF">EPD65_11945</name>
</gene>
<dbReference type="EMBL" id="SJZJ01000020">
    <property type="protein sequence ID" value="TCJ22867.1"/>
    <property type="molecule type" value="Genomic_DNA"/>
</dbReference>
<protein>
    <submittedName>
        <fullName evidence="6">TetR/AcrR family transcriptional regulator</fullName>
    </submittedName>
</protein>
<accession>A0A4R1BYV6</accession>
<organism evidence="6 7">
    <name type="scientific">Nocardioides jejuensis</name>
    <dbReference type="NCBI Taxonomy" id="2502782"/>
    <lineage>
        <taxon>Bacteria</taxon>
        <taxon>Bacillati</taxon>
        <taxon>Actinomycetota</taxon>
        <taxon>Actinomycetes</taxon>
        <taxon>Propionibacteriales</taxon>
        <taxon>Nocardioidaceae</taxon>
        <taxon>Nocardioides</taxon>
    </lineage>
</organism>
<dbReference type="InterPro" id="IPR036271">
    <property type="entry name" value="Tet_transcr_reg_TetR-rel_C_sf"/>
</dbReference>
<dbReference type="PANTHER" id="PTHR30055">
    <property type="entry name" value="HTH-TYPE TRANSCRIPTIONAL REGULATOR RUTR"/>
    <property type="match status" value="1"/>
</dbReference>
<evidence type="ECO:0000313" key="6">
    <source>
        <dbReference type="EMBL" id="TCJ22867.1"/>
    </source>
</evidence>
<evidence type="ECO:0000256" key="4">
    <source>
        <dbReference type="PROSITE-ProRule" id="PRU00335"/>
    </source>
</evidence>
<dbReference type="InterPro" id="IPR009057">
    <property type="entry name" value="Homeodomain-like_sf"/>
</dbReference>
<reference evidence="6 7" key="1">
    <citation type="submission" date="2019-03" db="EMBL/GenBank/DDBJ databases">
        <authorList>
            <person name="Kim M.K.M."/>
        </authorList>
    </citation>
    <scope>NUCLEOTIDE SEQUENCE [LARGE SCALE GENOMIC DNA]</scope>
    <source>
        <strain evidence="6 7">18JY15-6</strain>
    </source>
</reference>
<dbReference type="PANTHER" id="PTHR30055:SF234">
    <property type="entry name" value="HTH-TYPE TRANSCRIPTIONAL REGULATOR BETI"/>
    <property type="match status" value="1"/>
</dbReference>
<keyword evidence="1" id="KW-0805">Transcription regulation</keyword>
<dbReference type="Pfam" id="PF13305">
    <property type="entry name" value="TetR_C_33"/>
    <property type="match status" value="1"/>
</dbReference>
<dbReference type="PROSITE" id="PS50977">
    <property type="entry name" value="HTH_TETR_2"/>
    <property type="match status" value="1"/>
</dbReference>
<dbReference type="InterPro" id="IPR050109">
    <property type="entry name" value="HTH-type_TetR-like_transc_reg"/>
</dbReference>
<dbReference type="SUPFAM" id="SSF46689">
    <property type="entry name" value="Homeodomain-like"/>
    <property type="match status" value="1"/>
</dbReference>
<dbReference type="Gene3D" id="1.10.357.10">
    <property type="entry name" value="Tetracycline Repressor, domain 2"/>
    <property type="match status" value="1"/>
</dbReference>
<name>A0A4R1BYV6_9ACTN</name>
<evidence type="ECO:0000313" key="7">
    <source>
        <dbReference type="Proteomes" id="UP000295453"/>
    </source>
</evidence>
<comment type="caution">
    <text evidence="6">The sequence shown here is derived from an EMBL/GenBank/DDBJ whole genome shotgun (WGS) entry which is preliminary data.</text>
</comment>
<keyword evidence="2 4" id="KW-0238">DNA-binding</keyword>
<keyword evidence="7" id="KW-1185">Reference proteome</keyword>
<sequence>MRMPRVCVARRTRYLERRGAGHSRGVLRHTAATAGTKVHRVTTAPENRRQELTRIAMNLLEAEGPEAVSTRKVAAAYGASTMAVYSEFGSLGGLVSSVVDQGFRLLEATARGVPGTDDPVADLARLASAYVAFGREHPHLYRVIYAVSPLAGHRRSGEELLQGAEAFAAWGETVARAYRAGRLSRGRPYDATMQLWLALHGQVLAELAGYLGAMRMPDEPLVDGLVHALVIAYGDDPAATAVSLATARKA</sequence>
<dbReference type="OrthoDB" id="4709966at2"/>
<dbReference type="InterPro" id="IPR001647">
    <property type="entry name" value="HTH_TetR"/>
</dbReference>
<dbReference type="Proteomes" id="UP000295453">
    <property type="component" value="Unassembled WGS sequence"/>
</dbReference>
<feature type="DNA-binding region" description="H-T-H motif" evidence="4">
    <location>
        <begin position="69"/>
        <end position="88"/>
    </location>
</feature>
<evidence type="ECO:0000256" key="3">
    <source>
        <dbReference type="ARBA" id="ARBA00023163"/>
    </source>
</evidence>
<dbReference type="GO" id="GO:0000976">
    <property type="term" value="F:transcription cis-regulatory region binding"/>
    <property type="evidence" value="ECO:0007669"/>
    <property type="project" value="TreeGrafter"/>
</dbReference>
<dbReference type="SUPFAM" id="SSF48498">
    <property type="entry name" value="Tetracyclin repressor-like, C-terminal domain"/>
    <property type="match status" value="1"/>
</dbReference>